<dbReference type="Proteomes" id="UP001320544">
    <property type="component" value="Chromosome"/>
</dbReference>
<protein>
    <recommendedName>
        <fullName evidence="1">DUF4143 domain-containing protein</fullName>
    </recommendedName>
</protein>
<keyword evidence="3" id="KW-1185">Reference proteome</keyword>
<reference evidence="2 3" key="1">
    <citation type="submission" date="2022-01" db="EMBL/GenBank/DDBJ databases">
        <title>Novel bile acid biosynthetic pathways are enriched in the microbiome of centenarians.</title>
        <authorList>
            <person name="Sato Y."/>
            <person name="Atarashi K."/>
            <person name="Plichta R.D."/>
            <person name="Arai Y."/>
            <person name="Sasajima S."/>
            <person name="Kearney M.S."/>
            <person name="Suda W."/>
            <person name="Takeshita K."/>
            <person name="Sasaki T."/>
            <person name="Okamoto S."/>
            <person name="Skelly N.A."/>
            <person name="Okamura Y."/>
            <person name="Vlamakis H."/>
            <person name="Li Y."/>
            <person name="Tanoue T."/>
            <person name="Takei H."/>
            <person name="Nittono H."/>
            <person name="Narushima S."/>
            <person name="Irie J."/>
            <person name="Itoh H."/>
            <person name="Moriya K."/>
            <person name="Sugiura Y."/>
            <person name="Suematsu M."/>
            <person name="Moritoki N."/>
            <person name="Shibata S."/>
            <person name="Littman R.D."/>
            <person name="Fischbach A.M."/>
            <person name="Uwamino Y."/>
            <person name="Inoue T."/>
            <person name="Honda A."/>
            <person name="Hattori M."/>
            <person name="Murai T."/>
            <person name="Xavier J.R."/>
            <person name="Hirose N."/>
            <person name="Honda K."/>
        </authorList>
    </citation>
    <scope>NUCLEOTIDE SEQUENCE [LARGE SCALE GENOMIC DNA]</scope>
    <source>
        <strain evidence="2 3">CE91-St30</strain>
    </source>
</reference>
<evidence type="ECO:0000313" key="3">
    <source>
        <dbReference type="Proteomes" id="UP001320544"/>
    </source>
</evidence>
<proteinExistence type="predicted"/>
<sequence length="157" mass="16955">MGASVETLIQDLETLGFLFESLVAHDLIAYAGATGAQVRHYHDDNDLEEDLVLEAPDGAWMPVEVKLGASQVDAAAKNLLALKGKMERGGYRPPSALLVAVGVFGIPKTEEAKRTRAPRFSILSRAPSVLSALDFADPLRDVADEVFHYTLAVRLVP</sequence>
<dbReference type="Pfam" id="PF13635">
    <property type="entry name" value="DUF4143"/>
    <property type="match status" value="1"/>
</dbReference>
<accession>A0ABN6MG95</accession>
<gene>
    <name evidence="2" type="ORF">CE91St30_23530</name>
</gene>
<dbReference type="EMBL" id="AP025564">
    <property type="protein sequence ID" value="BDE97020.1"/>
    <property type="molecule type" value="Genomic_DNA"/>
</dbReference>
<evidence type="ECO:0000313" key="2">
    <source>
        <dbReference type="EMBL" id="BDE97020.1"/>
    </source>
</evidence>
<organism evidence="2 3">
    <name type="scientific">Raoultibacter timonensis</name>
    <dbReference type="NCBI Taxonomy" id="1907662"/>
    <lineage>
        <taxon>Bacteria</taxon>
        <taxon>Bacillati</taxon>
        <taxon>Actinomycetota</taxon>
        <taxon>Coriobacteriia</taxon>
        <taxon>Eggerthellales</taxon>
        <taxon>Eggerthellaceae</taxon>
        <taxon>Raoultibacter</taxon>
    </lineage>
</organism>
<name>A0ABN6MG95_9ACTN</name>
<dbReference type="InterPro" id="IPR025420">
    <property type="entry name" value="DUF4143"/>
</dbReference>
<feature type="domain" description="DUF4143" evidence="1">
    <location>
        <begin position="4"/>
        <end position="67"/>
    </location>
</feature>
<evidence type="ECO:0000259" key="1">
    <source>
        <dbReference type="Pfam" id="PF13635"/>
    </source>
</evidence>